<name>A0ABR2GUF0_9EUKA</name>
<evidence type="ECO:0008006" key="3">
    <source>
        <dbReference type="Google" id="ProtNLM"/>
    </source>
</evidence>
<accession>A0ABR2GUF0</accession>
<gene>
    <name evidence="1" type="ORF">M9Y10_036618</name>
</gene>
<protein>
    <recommendedName>
        <fullName evidence="3">BTB domain-containing protein</fullName>
    </recommendedName>
</protein>
<dbReference type="InterPro" id="IPR008979">
    <property type="entry name" value="Galactose-bd-like_sf"/>
</dbReference>
<dbReference type="Proteomes" id="UP001470230">
    <property type="component" value="Unassembled WGS sequence"/>
</dbReference>
<keyword evidence="2" id="KW-1185">Reference proteome</keyword>
<evidence type="ECO:0000313" key="2">
    <source>
        <dbReference type="Proteomes" id="UP001470230"/>
    </source>
</evidence>
<proteinExistence type="predicted"/>
<dbReference type="Gene3D" id="2.60.120.260">
    <property type="entry name" value="Galactose-binding domain-like"/>
    <property type="match status" value="1"/>
</dbReference>
<dbReference type="SUPFAM" id="SSF49785">
    <property type="entry name" value="Galactose-binding domain-like"/>
    <property type="match status" value="1"/>
</dbReference>
<sequence length="430" mass="50064">MSEVNKVQLKVSSIKNVPLQTYSNDFSFIVNGKEFKTSHLLSDLLSPKICQIHTSDPTFDQFTINTQYSGDFSHILQLNNFTTQKISDDELEFFIEVIEILGNESFNVISSDEITELTNNNVLKYIKKHEQHENFYYNRFCEEIEYLSSNFYELYEKNEEEIKSLKFSTISRILRSSNLHLIDEDQIVTFLNNLYEIDNEYSILYDVVIFNNVSSDCMKSFVDIIKFKDLSESTWKSLSLRLCSELKNESISSNADRYKQTAKIIQHQEGKELNGIIRFLTNKTGQNVHDSGTIEVTSNYTDSCNPPKNVVDFDNEKCYTSGNINTDACICFNFKDQEVEIWSYSIKSANSTGHAKSWVIEISSDGEKWEEIDSVSNCSELNGNNNIKTFEVQQRQFCKYCRFRHIGEYWETGYFFRIGCIEFYGRLKEI</sequence>
<organism evidence="1 2">
    <name type="scientific">Tritrichomonas musculus</name>
    <dbReference type="NCBI Taxonomy" id="1915356"/>
    <lineage>
        <taxon>Eukaryota</taxon>
        <taxon>Metamonada</taxon>
        <taxon>Parabasalia</taxon>
        <taxon>Tritrichomonadida</taxon>
        <taxon>Tritrichomonadidae</taxon>
        <taxon>Tritrichomonas</taxon>
    </lineage>
</organism>
<evidence type="ECO:0000313" key="1">
    <source>
        <dbReference type="EMBL" id="KAK8837192.1"/>
    </source>
</evidence>
<dbReference type="EMBL" id="JAPFFF010000060">
    <property type="protein sequence ID" value="KAK8837192.1"/>
    <property type="molecule type" value="Genomic_DNA"/>
</dbReference>
<comment type="caution">
    <text evidence="1">The sequence shown here is derived from an EMBL/GenBank/DDBJ whole genome shotgun (WGS) entry which is preliminary data.</text>
</comment>
<reference evidence="1 2" key="1">
    <citation type="submission" date="2024-04" db="EMBL/GenBank/DDBJ databases">
        <title>Tritrichomonas musculus Genome.</title>
        <authorList>
            <person name="Alves-Ferreira E."/>
            <person name="Grigg M."/>
            <person name="Lorenzi H."/>
            <person name="Galac M."/>
        </authorList>
    </citation>
    <scope>NUCLEOTIDE SEQUENCE [LARGE SCALE GENOMIC DNA]</scope>
    <source>
        <strain evidence="1 2">EAF2021</strain>
    </source>
</reference>